<dbReference type="KEGG" id="nir:NSED_03530"/>
<dbReference type="AlphaFoldDB" id="K0BBM9"/>
<dbReference type="Proteomes" id="UP000006100">
    <property type="component" value="Chromosome"/>
</dbReference>
<keyword evidence="2" id="KW-1185">Reference proteome</keyword>
<evidence type="ECO:0000313" key="1">
    <source>
        <dbReference type="EMBL" id="AFS82512.1"/>
    </source>
</evidence>
<dbReference type="eggNOG" id="arCOG08684">
    <property type="taxonomic scope" value="Archaea"/>
</dbReference>
<accession>K0BBM9</accession>
<dbReference type="HOGENOM" id="CLU_128582_0_0_2"/>
<dbReference type="EMBL" id="CP003843">
    <property type="protein sequence ID" value="AFS82512.1"/>
    <property type="molecule type" value="Genomic_DNA"/>
</dbReference>
<dbReference type="Pfam" id="PF20364">
    <property type="entry name" value="DUF6659"/>
    <property type="match status" value="1"/>
</dbReference>
<evidence type="ECO:0000313" key="2">
    <source>
        <dbReference type="Proteomes" id="UP000006100"/>
    </source>
</evidence>
<organism evidence="1 2">
    <name type="scientific">Candidatus Nitrosopumilus sediminis</name>
    <dbReference type="NCBI Taxonomy" id="1229909"/>
    <lineage>
        <taxon>Archaea</taxon>
        <taxon>Nitrososphaerota</taxon>
        <taxon>Nitrososphaeria</taxon>
        <taxon>Nitrosopumilales</taxon>
        <taxon>Nitrosopumilaceae</taxon>
        <taxon>Nitrosopumilus</taxon>
    </lineage>
</organism>
<sequence length="125" mass="14037">MSKLIFEKTPNWESASKLILSFPGIRFIGVISNLGNLVVGDYKKGIVPIAKMDEYKICMEHALELFMKKDLDDSLGPLDYIVSKRKKLKIITIPTNANIVLISAESTMAIEPIIDEIIRSLKDMP</sequence>
<protein>
    <recommendedName>
        <fullName evidence="3">Roadblock/LC7 family protein</fullName>
    </recommendedName>
</protein>
<proteinExistence type="predicted"/>
<dbReference type="OrthoDB" id="1734at2157"/>
<dbReference type="InterPro" id="IPR046600">
    <property type="entry name" value="DUF6659"/>
</dbReference>
<dbReference type="RefSeq" id="WP_014964884.1">
    <property type="nucleotide sequence ID" value="NC_018656.1"/>
</dbReference>
<dbReference type="GeneID" id="13697723"/>
<gene>
    <name evidence="1" type="ORF">NSED_03530</name>
</gene>
<name>K0BBM9_9ARCH</name>
<reference evidence="1 2" key="1">
    <citation type="journal article" date="2012" name="J. Bacteriol.">
        <title>Draft Genome Sequence of an Ammonia-Oxidizing Archaeon, "Candidatus Nitrosopumilus sediminis" AR2, from Svalbard in the Arctic Circle.</title>
        <authorList>
            <person name="Park S.J."/>
            <person name="Kim J.G."/>
            <person name="Jung M.Y."/>
            <person name="Kim S.J."/>
            <person name="Cha I.T."/>
            <person name="Ghai R."/>
            <person name="Martin-Cuadrado A.B."/>
            <person name="Rodriguez-Valera F."/>
            <person name="Rhee S.K."/>
        </authorList>
    </citation>
    <scope>NUCLEOTIDE SEQUENCE [LARGE SCALE GENOMIC DNA]</scope>
    <source>
        <strain evidence="1 2">AR2</strain>
    </source>
</reference>
<dbReference type="STRING" id="1229909.NSED_03530"/>
<dbReference type="PATRIC" id="fig|1229909.8.peg.756"/>
<evidence type="ECO:0008006" key="3">
    <source>
        <dbReference type="Google" id="ProtNLM"/>
    </source>
</evidence>